<dbReference type="InterPro" id="IPR003509">
    <property type="entry name" value="UPF0102_YraN-like"/>
</dbReference>
<dbReference type="SUPFAM" id="SSF52980">
    <property type="entry name" value="Restriction endonuclease-like"/>
    <property type="match status" value="1"/>
</dbReference>
<protein>
    <recommendedName>
        <fullName evidence="2">UPF0102 protein SAMN05421779_104404</fullName>
    </recommendedName>
</protein>
<dbReference type="STRING" id="80876.SAMN05421779_104404"/>
<organism evidence="4 5">
    <name type="scientific">Insolitispirillum peregrinum</name>
    <dbReference type="NCBI Taxonomy" id="80876"/>
    <lineage>
        <taxon>Bacteria</taxon>
        <taxon>Pseudomonadati</taxon>
        <taxon>Pseudomonadota</taxon>
        <taxon>Alphaproteobacteria</taxon>
        <taxon>Rhodospirillales</taxon>
        <taxon>Novispirillaceae</taxon>
        <taxon>Insolitispirillum</taxon>
    </lineage>
</organism>
<sequence length="142" mass="15594">MIETPPTADSKGRRAENVAALTLRFLGWQIEARRFTSGRGSGAGEVDLVARKGPVLAFIEVKARPTTTEALEAVTADQRQRIARAAEGWIAKHPSDAQAQIRFDVIAVPASGRPLHLADAWRPEPEDSAKPRERWRGFAQNT</sequence>
<dbReference type="AlphaFoldDB" id="A0A1N7MWZ6"/>
<dbReference type="NCBIfam" id="NF009151">
    <property type="entry name" value="PRK12497.1-5"/>
    <property type="match status" value="1"/>
</dbReference>
<evidence type="ECO:0000256" key="2">
    <source>
        <dbReference type="HAMAP-Rule" id="MF_00048"/>
    </source>
</evidence>
<feature type="compositionally biased region" description="Basic and acidic residues" evidence="3">
    <location>
        <begin position="119"/>
        <end position="136"/>
    </location>
</feature>
<dbReference type="InterPro" id="IPR011856">
    <property type="entry name" value="tRNA_endonuc-like_dom_sf"/>
</dbReference>
<proteinExistence type="inferred from homology"/>
<keyword evidence="5" id="KW-1185">Reference proteome</keyword>
<dbReference type="Pfam" id="PF02021">
    <property type="entry name" value="UPF0102"/>
    <property type="match status" value="1"/>
</dbReference>
<dbReference type="PANTHER" id="PTHR34039:SF1">
    <property type="entry name" value="UPF0102 PROTEIN YRAN"/>
    <property type="match status" value="1"/>
</dbReference>
<dbReference type="Proteomes" id="UP000185678">
    <property type="component" value="Unassembled WGS sequence"/>
</dbReference>
<evidence type="ECO:0000256" key="3">
    <source>
        <dbReference type="SAM" id="MobiDB-lite"/>
    </source>
</evidence>
<feature type="region of interest" description="Disordered" evidence="3">
    <location>
        <begin position="118"/>
        <end position="142"/>
    </location>
</feature>
<keyword evidence="4" id="KW-0378">Hydrolase</keyword>
<reference evidence="4 5" key="1">
    <citation type="submission" date="2017-01" db="EMBL/GenBank/DDBJ databases">
        <authorList>
            <person name="Mah S.A."/>
            <person name="Swanson W.J."/>
            <person name="Moy G.W."/>
            <person name="Vacquier V.D."/>
        </authorList>
    </citation>
    <scope>NUCLEOTIDE SEQUENCE [LARGE SCALE GENOMIC DNA]</scope>
    <source>
        <strain evidence="4 5">DSM 11589</strain>
    </source>
</reference>
<comment type="similarity">
    <text evidence="1 2">Belongs to the UPF0102 family.</text>
</comment>
<keyword evidence="4" id="KW-0540">Nuclease</keyword>
<dbReference type="Gene3D" id="3.40.1350.10">
    <property type="match status" value="1"/>
</dbReference>
<dbReference type="PANTHER" id="PTHR34039">
    <property type="entry name" value="UPF0102 PROTEIN YRAN"/>
    <property type="match status" value="1"/>
</dbReference>
<dbReference type="InterPro" id="IPR011335">
    <property type="entry name" value="Restrct_endonuc-II-like"/>
</dbReference>
<evidence type="ECO:0000256" key="1">
    <source>
        <dbReference type="ARBA" id="ARBA00006738"/>
    </source>
</evidence>
<dbReference type="OrthoDB" id="9812968at2"/>
<dbReference type="GO" id="GO:0003676">
    <property type="term" value="F:nucleic acid binding"/>
    <property type="evidence" value="ECO:0007669"/>
    <property type="project" value="InterPro"/>
</dbReference>
<accession>A0A1N7MWZ6</accession>
<name>A0A1N7MWZ6_9PROT</name>
<evidence type="ECO:0000313" key="4">
    <source>
        <dbReference type="EMBL" id="SIS90451.1"/>
    </source>
</evidence>
<dbReference type="EMBL" id="FTOA01000004">
    <property type="protein sequence ID" value="SIS90451.1"/>
    <property type="molecule type" value="Genomic_DNA"/>
</dbReference>
<evidence type="ECO:0000313" key="5">
    <source>
        <dbReference type="Proteomes" id="UP000185678"/>
    </source>
</evidence>
<dbReference type="HAMAP" id="MF_00048">
    <property type="entry name" value="UPF0102"/>
    <property type="match status" value="1"/>
</dbReference>
<dbReference type="GO" id="GO:0004519">
    <property type="term" value="F:endonuclease activity"/>
    <property type="evidence" value="ECO:0007669"/>
    <property type="project" value="UniProtKB-KW"/>
</dbReference>
<gene>
    <name evidence="4" type="ORF">SAMN05421779_104404</name>
</gene>
<keyword evidence="4" id="KW-0255">Endonuclease</keyword>
<dbReference type="RefSeq" id="WP_076400820.1">
    <property type="nucleotide sequence ID" value="NZ_FTOA01000004.1"/>
</dbReference>